<dbReference type="Pfam" id="PF05728">
    <property type="entry name" value="UPF0227"/>
    <property type="match status" value="1"/>
</dbReference>
<proteinExistence type="predicted"/>
<organism evidence="1 2">
    <name type="scientific">bacterium (Candidatus Blackallbacteria) CG17_big_fil_post_rev_8_21_14_2_50_48_46</name>
    <dbReference type="NCBI Taxonomy" id="2014261"/>
    <lineage>
        <taxon>Bacteria</taxon>
        <taxon>Candidatus Blackallbacteria</taxon>
    </lineage>
</organism>
<name>A0A2M7G689_9BACT</name>
<dbReference type="InterPro" id="IPR029058">
    <property type="entry name" value="AB_hydrolase_fold"/>
</dbReference>
<accession>A0A2M7G689</accession>
<dbReference type="Proteomes" id="UP000231019">
    <property type="component" value="Unassembled WGS sequence"/>
</dbReference>
<gene>
    <name evidence="1" type="ORF">COW36_08570</name>
</gene>
<dbReference type="SUPFAM" id="SSF53474">
    <property type="entry name" value="alpha/beta-Hydrolases"/>
    <property type="match status" value="1"/>
</dbReference>
<dbReference type="Gene3D" id="3.40.50.1820">
    <property type="entry name" value="alpha/beta hydrolase"/>
    <property type="match status" value="1"/>
</dbReference>
<evidence type="ECO:0000313" key="1">
    <source>
        <dbReference type="EMBL" id="PIW17540.1"/>
    </source>
</evidence>
<evidence type="ECO:0000313" key="2">
    <source>
        <dbReference type="Proteomes" id="UP000231019"/>
    </source>
</evidence>
<dbReference type="InterPro" id="IPR008886">
    <property type="entry name" value="UPF0227/Esterase_YqiA"/>
</dbReference>
<reference evidence="1 2" key="1">
    <citation type="submission" date="2017-09" db="EMBL/GenBank/DDBJ databases">
        <title>Depth-based differentiation of microbial function through sediment-hosted aquifers and enrichment of novel symbionts in the deep terrestrial subsurface.</title>
        <authorList>
            <person name="Probst A.J."/>
            <person name="Ladd B."/>
            <person name="Jarett J.K."/>
            <person name="Geller-Mcgrath D.E."/>
            <person name="Sieber C.M."/>
            <person name="Emerson J.B."/>
            <person name="Anantharaman K."/>
            <person name="Thomas B.C."/>
            <person name="Malmstrom R."/>
            <person name="Stieglmeier M."/>
            <person name="Klingl A."/>
            <person name="Woyke T."/>
            <person name="Ryan C.M."/>
            <person name="Banfield J.F."/>
        </authorList>
    </citation>
    <scope>NUCLEOTIDE SEQUENCE [LARGE SCALE GENOMIC DNA]</scope>
    <source>
        <strain evidence="1">CG17_big_fil_post_rev_8_21_14_2_50_48_46</strain>
    </source>
</reference>
<comment type="caution">
    <text evidence="1">The sequence shown here is derived from an EMBL/GenBank/DDBJ whole genome shotgun (WGS) entry which is preliminary data.</text>
</comment>
<protein>
    <submittedName>
        <fullName evidence="1">Esterase</fullName>
    </submittedName>
</protein>
<dbReference type="AlphaFoldDB" id="A0A2M7G689"/>
<dbReference type="PANTHER" id="PTHR35602:SF3">
    <property type="entry name" value="ESTERASE YQIA"/>
    <property type="match status" value="1"/>
</dbReference>
<dbReference type="EMBL" id="PFFQ01000023">
    <property type="protein sequence ID" value="PIW17540.1"/>
    <property type="molecule type" value="Genomic_DNA"/>
</dbReference>
<dbReference type="PANTHER" id="PTHR35602">
    <property type="entry name" value="ESTERASE YQIA-RELATED"/>
    <property type="match status" value="1"/>
</dbReference>
<sequence length="194" mass="21377">MYWIYVHGFNSAGYGNKVDALRAFYGAESVLNPTLPVDPAEAMAFLRALISRLPQSEIFLLGSSLGGFYSLNLALEFPVRAVLINPALQNVAGGLRQYLGTLKNCKTQESYAWTQAELNALLELELNAEKVRAASSRILAYLDQDDEVLPTAEHAALLESWQISSQVFSGGNHQFQHMQEALGDLNQRLAAGRF</sequence>